<gene>
    <name evidence="2" type="ORF">RF679_02560</name>
</gene>
<feature type="compositionally biased region" description="Low complexity" evidence="1">
    <location>
        <begin position="18"/>
        <end position="30"/>
    </location>
</feature>
<evidence type="ECO:0000313" key="2">
    <source>
        <dbReference type="EMBL" id="WMW81178.1"/>
    </source>
</evidence>
<organism evidence="2 3">
    <name type="scientific">Undibacterium cyanobacteriorum</name>
    <dbReference type="NCBI Taxonomy" id="3073561"/>
    <lineage>
        <taxon>Bacteria</taxon>
        <taxon>Pseudomonadati</taxon>
        <taxon>Pseudomonadota</taxon>
        <taxon>Betaproteobacteria</taxon>
        <taxon>Burkholderiales</taxon>
        <taxon>Oxalobacteraceae</taxon>
        <taxon>Undibacterium</taxon>
    </lineage>
</organism>
<dbReference type="Proteomes" id="UP001181355">
    <property type="component" value="Chromosome"/>
</dbReference>
<dbReference type="EMBL" id="CP133720">
    <property type="protein sequence ID" value="WMW81178.1"/>
    <property type="molecule type" value="Genomic_DNA"/>
</dbReference>
<evidence type="ECO:0000256" key="1">
    <source>
        <dbReference type="SAM" id="MobiDB-lite"/>
    </source>
</evidence>
<feature type="region of interest" description="Disordered" evidence="1">
    <location>
        <begin position="18"/>
        <end position="38"/>
    </location>
</feature>
<accession>A0ABY9RK25</accession>
<evidence type="ECO:0000313" key="3">
    <source>
        <dbReference type="Proteomes" id="UP001181355"/>
    </source>
</evidence>
<dbReference type="RefSeq" id="WP_309482668.1">
    <property type="nucleotide sequence ID" value="NZ_CP133720.1"/>
</dbReference>
<keyword evidence="3" id="KW-1185">Reference proteome</keyword>
<name>A0ABY9RK25_9BURK</name>
<proteinExistence type="predicted"/>
<protein>
    <submittedName>
        <fullName evidence="2">Uncharacterized protein</fullName>
    </submittedName>
</protein>
<reference evidence="2" key="1">
    <citation type="submission" date="2023-09" db="EMBL/GenBank/DDBJ databases">
        <title>Undibacterium sp. 20NA77.5 isolated from freshwater.</title>
        <authorList>
            <person name="Le V."/>
            <person name="Ko S.-R."/>
            <person name="Ahn C.-Y."/>
            <person name="Oh H.-M."/>
        </authorList>
    </citation>
    <scope>NUCLEOTIDE SEQUENCE</scope>
    <source>
        <strain evidence="2">20NA77.5</strain>
    </source>
</reference>
<sequence length="85" mass="9716">MPRISQLFTLFSGHAKQSVVSSSNSTAAATPEKPPVFVERRKTPDRRIAERRKVNCHPYLDTRTNNGRRRSFGRRATDEQVGQNF</sequence>
<feature type="region of interest" description="Disordered" evidence="1">
    <location>
        <begin position="59"/>
        <end position="85"/>
    </location>
</feature>